<dbReference type="CDD" id="cd14984">
    <property type="entry name" value="7tmA_Chemokine_R"/>
    <property type="match status" value="1"/>
</dbReference>
<protein>
    <submittedName>
        <fullName evidence="16">C-C chemokine receptor type 4</fullName>
    </submittedName>
</protein>
<dbReference type="PROSITE" id="PS50262">
    <property type="entry name" value="G_PROTEIN_RECEP_F1_2"/>
    <property type="match status" value="1"/>
</dbReference>
<evidence type="ECO:0000256" key="8">
    <source>
        <dbReference type="ARBA" id="ARBA00023136"/>
    </source>
</evidence>
<dbReference type="GO" id="GO:0005769">
    <property type="term" value="C:early endosome"/>
    <property type="evidence" value="ECO:0007669"/>
    <property type="project" value="UniProtKB-SubCell"/>
</dbReference>
<proteinExistence type="inferred from homology"/>
<keyword evidence="9" id="KW-1015">Disulfide bond</keyword>
<dbReference type="GO" id="GO:0016493">
    <property type="term" value="F:C-C chemokine receptor activity"/>
    <property type="evidence" value="ECO:0007669"/>
    <property type="project" value="TreeGrafter"/>
</dbReference>
<evidence type="ECO:0000313" key="17">
    <source>
        <dbReference type="Proteomes" id="UP001295444"/>
    </source>
</evidence>
<evidence type="ECO:0000256" key="10">
    <source>
        <dbReference type="ARBA" id="ARBA00023170"/>
    </source>
</evidence>
<name>A0AAD1RTT0_PELCU</name>
<feature type="transmembrane region" description="Helical" evidence="14">
    <location>
        <begin position="111"/>
        <end position="132"/>
    </location>
</feature>
<dbReference type="GO" id="GO:0007204">
    <property type="term" value="P:positive regulation of cytosolic calcium ion concentration"/>
    <property type="evidence" value="ECO:0007669"/>
    <property type="project" value="TreeGrafter"/>
</dbReference>
<feature type="transmembrane region" description="Helical" evidence="14">
    <location>
        <begin position="286"/>
        <end position="305"/>
    </location>
</feature>
<comment type="subcellular location">
    <subcellularLocation>
        <location evidence="2">Cell membrane</location>
        <topology evidence="2">Multi-pass membrane protein</topology>
    </subcellularLocation>
    <subcellularLocation>
        <location evidence="1">Early endosome</location>
    </subcellularLocation>
</comment>
<evidence type="ECO:0000256" key="14">
    <source>
        <dbReference type="SAM" id="Phobius"/>
    </source>
</evidence>
<keyword evidence="12 13" id="KW-0807">Transducer</keyword>
<keyword evidence="8 14" id="KW-0472">Membrane</keyword>
<feature type="transmembrane region" description="Helical" evidence="14">
    <location>
        <begin position="199"/>
        <end position="221"/>
    </location>
</feature>
<dbReference type="GO" id="GO:0060326">
    <property type="term" value="P:cell chemotaxis"/>
    <property type="evidence" value="ECO:0007669"/>
    <property type="project" value="TreeGrafter"/>
</dbReference>
<evidence type="ECO:0000256" key="6">
    <source>
        <dbReference type="ARBA" id="ARBA00022989"/>
    </source>
</evidence>
<evidence type="ECO:0000256" key="13">
    <source>
        <dbReference type="RuleBase" id="RU000688"/>
    </source>
</evidence>
<dbReference type="SUPFAM" id="SSF81321">
    <property type="entry name" value="Family A G protein-coupled receptor-like"/>
    <property type="match status" value="1"/>
</dbReference>
<feature type="transmembrane region" description="Helical" evidence="14">
    <location>
        <begin position="242"/>
        <end position="266"/>
    </location>
</feature>
<dbReference type="Gene3D" id="1.20.1070.10">
    <property type="entry name" value="Rhodopsin 7-helix transmembrane proteins"/>
    <property type="match status" value="1"/>
</dbReference>
<evidence type="ECO:0000256" key="11">
    <source>
        <dbReference type="ARBA" id="ARBA00023180"/>
    </source>
</evidence>
<dbReference type="GO" id="GO:0009897">
    <property type="term" value="C:external side of plasma membrane"/>
    <property type="evidence" value="ECO:0007669"/>
    <property type="project" value="TreeGrafter"/>
</dbReference>
<dbReference type="AlphaFoldDB" id="A0AAD1RTT0"/>
<organism evidence="16 17">
    <name type="scientific">Pelobates cultripes</name>
    <name type="common">Western spadefoot toad</name>
    <dbReference type="NCBI Taxonomy" id="61616"/>
    <lineage>
        <taxon>Eukaryota</taxon>
        <taxon>Metazoa</taxon>
        <taxon>Chordata</taxon>
        <taxon>Craniata</taxon>
        <taxon>Vertebrata</taxon>
        <taxon>Euteleostomi</taxon>
        <taxon>Amphibia</taxon>
        <taxon>Batrachia</taxon>
        <taxon>Anura</taxon>
        <taxon>Pelobatoidea</taxon>
        <taxon>Pelobatidae</taxon>
        <taxon>Pelobates</taxon>
    </lineage>
</organism>
<keyword evidence="10 13" id="KW-0675">Receptor</keyword>
<reference evidence="16" key="1">
    <citation type="submission" date="2022-03" db="EMBL/GenBank/DDBJ databases">
        <authorList>
            <person name="Alioto T."/>
            <person name="Alioto T."/>
            <person name="Gomez Garrido J."/>
        </authorList>
    </citation>
    <scope>NUCLEOTIDE SEQUENCE</scope>
</reference>
<dbReference type="InterPro" id="IPR017452">
    <property type="entry name" value="GPCR_Rhodpsn_7TM"/>
</dbReference>
<keyword evidence="4 13" id="KW-0812">Transmembrane</keyword>
<accession>A0AAD1RTT0</accession>
<keyword evidence="3" id="KW-1003">Cell membrane</keyword>
<keyword evidence="7 13" id="KW-0297">G-protein coupled receptor</keyword>
<dbReference type="InterPro" id="IPR000355">
    <property type="entry name" value="Chemokine_rcpt"/>
</dbReference>
<dbReference type="InterPro" id="IPR050119">
    <property type="entry name" value="CCR1-9-like"/>
</dbReference>
<sequence>MTSSATMNVTADAIFTTGEYEYPENYLTDLEIISPYTSIFKPIVYCLTFVFGLIGNILVMIVLVGCKKLSTMTDIYLLNMAISDMVFVLSLPFLAYTATDQWVFGDFMCKLLSALYFTGFYSGIFFIMIISVDRYMAVVHVVFSLKVRTVHWGLIISIIIWLISFFFSIPSFITHQVYHSNYYFCVPIYPSDSIMNWKLFSYININIFGLIIPLCTLTYCYSQIIMNLRRNKTKQKKYAIRLILTVVIVFYLFWGPYNILLFLHILEMFGVLKDRDVSHLNLALEITQILTLVHCCLNPIIYTFAGEKFKKYLYIILRKPFRAIKTSRIRQSFQSSFTDRTSTSKESRTCSVTDEFV</sequence>
<evidence type="ECO:0000256" key="5">
    <source>
        <dbReference type="ARBA" id="ARBA00022753"/>
    </source>
</evidence>
<gene>
    <name evidence="16" type="ORF">PECUL_23A006361</name>
</gene>
<evidence type="ECO:0000256" key="4">
    <source>
        <dbReference type="ARBA" id="ARBA00022692"/>
    </source>
</evidence>
<dbReference type="PRINTS" id="PR00237">
    <property type="entry name" value="GPCRRHODOPSN"/>
</dbReference>
<keyword evidence="11" id="KW-0325">Glycoprotein</keyword>
<keyword evidence="17" id="KW-1185">Reference proteome</keyword>
<dbReference type="EMBL" id="OW240914">
    <property type="protein sequence ID" value="CAH2278038.1"/>
    <property type="molecule type" value="Genomic_DNA"/>
</dbReference>
<keyword evidence="6 14" id="KW-1133">Transmembrane helix</keyword>
<evidence type="ECO:0000259" key="15">
    <source>
        <dbReference type="PROSITE" id="PS50262"/>
    </source>
</evidence>
<dbReference type="PANTHER" id="PTHR10489">
    <property type="entry name" value="CELL ADHESION MOLECULE"/>
    <property type="match status" value="1"/>
</dbReference>
<feature type="transmembrane region" description="Helical" evidence="14">
    <location>
        <begin position="42"/>
        <end position="64"/>
    </location>
</feature>
<dbReference type="InterPro" id="IPR000276">
    <property type="entry name" value="GPCR_Rhodpsn"/>
</dbReference>
<dbReference type="Proteomes" id="UP001295444">
    <property type="component" value="Chromosome 03"/>
</dbReference>
<dbReference type="GO" id="GO:0006955">
    <property type="term" value="P:immune response"/>
    <property type="evidence" value="ECO:0007669"/>
    <property type="project" value="TreeGrafter"/>
</dbReference>
<dbReference type="GO" id="GO:0019722">
    <property type="term" value="P:calcium-mediated signaling"/>
    <property type="evidence" value="ECO:0007669"/>
    <property type="project" value="TreeGrafter"/>
</dbReference>
<evidence type="ECO:0000256" key="12">
    <source>
        <dbReference type="ARBA" id="ARBA00023224"/>
    </source>
</evidence>
<feature type="domain" description="G-protein coupled receptors family 1 profile" evidence="15">
    <location>
        <begin position="55"/>
        <end position="302"/>
    </location>
</feature>
<keyword evidence="5" id="KW-0967">Endosome</keyword>
<comment type="similarity">
    <text evidence="13">Belongs to the G-protein coupled receptor 1 family.</text>
</comment>
<feature type="transmembrane region" description="Helical" evidence="14">
    <location>
        <begin position="152"/>
        <end position="173"/>
    </location>
</feature>
<evidence type="ECO:0000256" key="1">
    <source>
        <dbReference type="ARBA" id="ARBA00004412"/>
    </source>
</evidence>
<dbReference type="PANTHER" id="PTHR10489:SF950">
    <property type="entry name" value="C-C CHEMOKINE RECEPTOR TYPE 4"/>
    <property type="match status" value="1"/>
</dbReference>
<evidence type="ECO:0000313" key="16">
    <source>
        <dbReference type="EMBL" id="CAH2278038.1"/>
    </source>
</evidence>
<evidence type="ECO:0000256" key="7">
    <source>
        <dbReference type="ARBA" id="ARBA00023040"/>
    </source>
</evidence>
<dbReference type="PRINTS" id="PR00645">
    <property type="entry name" value="CXCCHMKINER4"/>
</dbReference>
<feature type="transmembrane region" description="Helical" evidence="14">
    <location>
        <begin position="76"/>
        <end position="99"/>
    </location>
</feature>
<dbReference type="Pfam" id="PF00001">
    <property type="entry name" value="7tm_1"/>
    <property type="match status" value="1"/>
</dbReference>
<evidence type="ECO:0000256" key="2">
    <source>
        <dbReference type="ARBA" id="ARBA00004651"/>
    </source>
</evidence>
<dbReference type="PROSITE" id="PS00237">
    <property type="entry name" value="G_PROTEIN_RECEP_F1_1"/>
    <property type="match status" value="1"/>
</dbReference>
<dbReference type="InterPro" id="IPR001277">
    <property type="entry name" value="CXCR4/ACKR2"/>
</dbReference>
<dbReference type="GO" id="GO:0019957">
    <property type="term" value="F:C-C chemokine binding"/>
    <property type="evidence" value="ECO:0007669"/>
    <property type="project" value="TreeGrafter"/>
</dbReference>
<dbReference type="PRINTS" id="PR00657">
    <property type="entry name" value="CCCHEMOKINER"/>
</dbReference>
<evidence type="ECO:0000256" key="3">
    <source>
        <dbReference type="ARBA" id="ARBA00022475"/>
    </source>
</evidence>
<evidence type="ECO:0000256" key="9">
    <source>
        <dbReference type="ARBA" id="ARBA00023157"/>
    </source>
</evidence>